<feature type="domain" description="DUF559" evidence="2">
    <location>
        <begin position="35"/>
        <end position="137"/>
    </location>
</feature>
<dbReference type="EMBL" id="FSQW01000002">
    <property type="protein sequence ID" value="SIN86422.1"/>
    <property type="molecule type" value="Genomic_DNA"/>
</dbReference>
<dbReference type="Proteomes" id="UP000185192">
    <property type="component" value="Unassembled WGS sequence"/>
</dbReference>
<gene>
    <name evidence="3" type="ORF">SAMN02745824_2085</name>
</gene>
<sequence length="159" mass="18700">MWRSQWSSTLGKKNHPNPSFKKEGLQVAFDRDILRKRAREMRNNPTEPEKRLWRYLSNSQLAGHKFRRQAVIENCIADFFCPQKRLIVEVDGDTHHTDSDIKRDKRLLACGYQTIRFSNKDVMNNMDGVLTALLATLNNSADHWRKTDRDSHSAKERFK</sequence>
<keyword evidence="3" id="KW-0255">Endonuclease</keyword>
<dbReference type="STRING" id="1123272.SAMN02745824_2085"/>
<feature type="region of interest" description="Disordered" evidence="1">
    <location>
        <begin position="1"/>
        <end position="22"/>
    </location>
</feature>
<dbReference type="Pfam" id="PF04480">
    <property type="entry name" value="DUF559"/>
    <property type="match status" value="1"/>
</dbReference>
<dbReference type="InterPro" id="IPR047216">
    <property type="entry name" value="Endonuclease_DUF559_bact"/>
</dbReference>
<dbReference type="SUPFAM" id="SSF52980">
    <property type="entry name" value="Restriction endonuclease-like"/>
    <property type="match status" value="1"/>
</dbReference>
<dbReference type="InterPro" id="IPR007569">
    <property type="entry name" value="DUF559"/>
</dbReference>
<keyword evidence="3" id="KW-0540">Nuclease</keyword>
<protein>
    <submittedName>
        <fullName evidence="3">Very-short-patch-repair endonuclease</fullName>
    </submittedName>
</protein>
<dbReference type="PANTHER" id="PTHR38590:SF1">
    <property type="entry name" value="BLL0828 PROTEIN"/>
    <property type="match status" value="1"/>
</dbReference>
<name>A0A1N6ETK0_9SPHN</name>
<dbReference type="PANTHER" id="PTHR38590">
    <property type="entry name" value="BLL0828 PROTEIN"/>
    <property type="match status" value="1"/>
</dbReference>
<evidence type="ECO:0000256" key="1">
    <source>
        <dbReference type="SAM" id="MobiDB-lite"/>
    </source>
</evidence>
<dbReference type="GO" id="GO:0004519">
    <property type="term" value="F:endonuclease activity"/>
    <property type="evidence" value="ECO:0007669"/>
    <property type="project" value="UniProtKB-KW"/>
</dbReference>
<evidence type="ECO:0000259" key="2">
    <source>
        <dbReference type="Pfam" id="PF04480"/>
    </source>
</evidence>
<dbReference type="CDD" id="cd01038">
    <property type="entry name" value="Endonuclease_DUF559"/>
    <property type="match status" value="1"/>
</dbReference>
<dbReference type="InterPro" id="IPR011335">
    <property type="entry name" value="Restrct_endonuc-II-like"/>
</dbReference>
<dbReference type="AlphaFoldDB" id="A0A1N6ETK0"/>
<keyword evidence="3" id="KW-0378">Hydrolase</keyword>
<proteinExistence type="predicted"/>
<evidence type="ECO:0000313" key="3">
    <source>
        <dbReference type="EMBL" id="SIN86422.1"/>
    </source>
</evidence>
<accession>A0A1N6ETK0</accession>
<dbReference type="OrthoDB" id="9798754at2"/>
<reference evidence="4" key="1">
    <citation type="submission" date="2016-11" db="EMBL/GenBank/DDBJ databases">
        <authorList>
            <person name="Varghese N."/>
            <person name="Submissions S."/>
        </authorList>
    </citation>
    <scope>NUCLEOTIDE SEQUENCE [LARGE SCALE GENOMIC DNA]</scope>
    <source>
        <strain evidence="4">DSM 22363</strain>
    </source>
</reference>
<organism evidence="3 4">
    <name type="scientific">Parasphingorhabdus marina DSM 22363</name>
    <dbReference type="NCBI Taxonomy" id="1123272"/>
    <lineage>
        <taxon>Bacteria</taxon>
        <taxon>Pseudomonadati</taxon>
        <taxon>Pseudomonadota</taxon>
        <taxon>Alphaproteobacteria</taxon>
        <taxon>Sphingomonadales</taxon>
        <taxon>Sphingomonadaceae</taxon>
        <taxon>Parasphingorhabdus</taxon>
    </lineage>
</organism>
<dbReference type="Gene3D" id="3.40.960.10">
    <property type="entry name" value="VSR Endonuclease"/>
    <property type="match status" value="1"/>
</dbReference>
<feature type="compositionally biased region" description="Polar residues" evidence="1">
    <location>
        <begin position="1"/>
        <end position="11"/>
    </location>
</feature>
<keyword evidence="4" id="KW-1185">Reference proteome</keyword>
<evidence type="ECO:0000313" key="4">
    <source>
        <dbReference type="Proteomes" id="UP000185192"/>
    </source>
</evidence>